<dbReference type="CDD" id="cd01335">
    <property type="entry name" value="Radical_SAM"/>
    <property type="match status" value="1"/>
</dbReference>
<dbReference type="PANTHER" id="PTHR43273">
    <property type="entry name" value="ANAEROBIC SULFATASE-MATURATING ENZYME HOMOLOG ASLB-RELATED"/>
    <property type="match status" value="1"/>
</dbReference>
<keyword evidence="1" id="KW-0949">S-adenosyl-L-methionine</keyword>
<feature type="domain" description="Radical SAM core" evidence="6">
    <location>
        <begin position="1"/>
        <end position="131"/>
    </location>
</feature>
<keyword evidence="4" id="KW-0411">Iron-sulfur</keyword>
<protein>
    <recommendedName>
        <fullName evidence="6">Radical SAM core domain-containing protein</fullName>
    </recommendedName>
</protein>
<comment type="caution">
    <text evidence="7">The sequence shown here is derived from an EMBL/GenBank/DDBJ whole genome shotgun (WGS) entry which is preliminary data.</text>
</comment>
<dbReference type="AlphaFoldDB" id="X1N3N5"/>
<dbReference type="GO" id="GO:0046872">
    <property type="term" value="F:metal ion binding"/>
    <property type="evidence" value="ECO:0007669"/>
    <property type="project" value="UniProtKB-KW"/>
</dbReference>
<dbReference type="PROSITE" id="PS51918">
    <property type="entry name" value="RADICAL_SAM"/>
    <property type="match status" value="1"/>
</dbReference>
<dbReference type="SFLD" id="SFLDG01067">
    <property type="entry name" value="SPASM/twitch_domain_containing"/>
    <property type="match status" value="1"/>
</dbReference>
<evidence type="ECO:0000259" key="6">
    <source>
        <dbReference type="PROSITE" id="PS51918"/>
    </source>
</evidence>
<dbReference type="InterPro" id="IPR023867">
    <property type="entry name" value="Sulphatase_maturase_rSAM"/>
</dbReference>
<dbReference type="Gene3D" id="3.20.20.70">
    <property type="entry name" value="Aldolase class I"/>
    <property type="match status" value="1"/>
</dbReference>
<dbReference type="EMBL" id="BARV01014931">
    <property type="protein sequence ID" value="GAI24881.1"/>
    <property type="molecule type" value="Genomic_DNA"/>
</dbReference>
<dbReference type="InterPro" id="IPR013785">
    <property type="entry name" value="Aldolase_TIM"/>
</dbReference>
<evidence type="ECO:0000256" key="2">
    <source>
        <dbReference type="ARBA" id="ARBA00022723"/>
    </source>
</evidence>
<dbReference type="Pfam" id="PF04055">
    <property type="entry name" value="Radical_SAM"/>
    <property type="match status" value="1"/>
</dbReference>
<reference evidence="7" key="1">
    <citation type="journal article" date="2014" name="Front. Microbiol.">
        <title>High frequency of phylogenetically diverse reductive dehalogenase-homologous genes in deep subseafloor sedimentary metagenomes.</title>
        <authorList>
            <person name="Kawai M."/>
            <person name="Futagami T."/>
            <person name="Toyoda A."/>
            <person name="Takaki Y."/>
            <person name="Nishi S."/>
            <person name="Hori S."/>
            <person name="Arai W."/>
            <person name="Tsubouchi T."/>
            <person name="Morono Y."/>
            <person name="Uchiyama I."/>
            <person name="Ito T."/>
            <person name="Fujiyama A."/>
            <person name="Inagaki F."/>
            <person name="Takami H."/>
        </authorList>
    </citation>
    <scope>NUCLEOTIDE SEQUENCE</scope>
    <source>
        <strain evidence="7">Expedition CK06-06</strain>
    </source>
</reference>
<keyword evidence="2" id="KW-0479">Metal-binding</keyword>
<dbReference type="InterPro" id="IPR058240">
    <property type="entry name" value="rSAM_sf"/>
</dbReference>
<evidence type="ECO:0000256" key="4">
    <source>
        <dbReference type="ARBA" id="ARBA00023014"/>
    </source>
</evidence>
<proteinExistence type="inferred from homology"/>
<dbReference type="GO" id="GO:0051536">
    <property type="term" value="F:iron-sulfur cluster binding"/>
    <property type="evidence" value="ECO:0007669"/>
    <property type="project" value="UniProtKB-KW"/>
</dbReference>
<name>X1N3N5_9ZZZZ</name>
<evidence type="ECO:0000256" key="1">
    <source>
        <dbReference type="ARBA" id="ARBA00022691"/>
    </source>
</evidence>
<dbReference type="PANTHER" id="PTHR43273:SF3">
    <property type="entry name" value="ANAEROBIC SULFATASE-MATURATING ENZYME HOMOLOG ASLB-RELATED"/>
    <property type="match status" value="1"/>
</dbReference>
<feature type="non-terminal residue" evidence="7">
    <location>
        <position position="131"/>
    </location>
</feature>
<comment type="similarity">
    <text evidence="5">Belongs to the radical SAM superfamily. Anaerobic sulfatase-maturating enzyme family.</text>
</comment>
<keyword evidence="3" id="KW-0408">Iron</keyword>
<dbReference type="GO" id="GO:0016491">
    <property type="term" value="F:oxidoreductase activity"/>
    <property type="evidence" value="ECO:0007669"/>
    <property type="project" value="InterPro"/>
</dbReference>
<dbReference type="SUPFAM" id="SSF102114">
    <property type="entry name" value="Radical SAM enzymes"/>
    <property type="match status" value="1"/>
</dbReference>
<accession>X1N3N5</accession>
<sequence length="131" mass="14946">MKYHSLSIFLGGSCNLDCSYCFIDKENLKKISLDVPLIKKGINFFLRHSSENPVVSFTGGEPLLYWSSLKKLIECVRKNQKGKKSIIIVSTNGTLLDKRKYNFLKKNNVVLSISLDGKKDINDINRVFKDK</sequence>
<dbReference type="InterPro" id="IPR007197">
    <property type="entry name" value="rSAM"/>
</dbReference>
<organism evidence="7">
    <name type="scientific">marine sediment metagenome</name>
    <dbReference type="NCBI Taxonomy" id="412755"/>
    <lineage>
        <taxon>unclassified sequences</taxon>
        <taxon>metagenomes</taxon>
        <taxon>ecological metagenomes</taxon>
    </lineage>
</organism>
<evidence type="ECO:0000313" key="7">
    <source>
        <dbReference type="EMBL" id="GAI24881.1"/>
    </source>
</evidence>
<evidence type="ECO:0000256" key="3">
    <source>
        <dbReference type="ARBA" id="ARBA00023004"/>
    </source>
</evidence>
<dbReference type="SFLD" id="SFLDS00029">
    <property type="entry name" value="Radical_SAM"/>
    <property type="match status" value="1"/>
</dbReference>
<gene>
    <name evidence="7" type="ORF">S06H3_25892</name>
</gene>
<evidence type="ECO:0000256" key="5">
    <source>
        <dbReference type="ARBA" id="ARBA00023601"/>
    </source>
</evidence>